<dbReference type="AlphaFoldDB" id="A0A9P1FQC8"/>
<dbReference type="SUPFAM" id="SSF103473">
    <property type="entry name" value="MFS general substrate transporter"/>
    <property type="match status" value="1"/>
</dbReference>
<dbReference type="PANTHER" id="PTHR48020">
    <property type="entry name" value="PROTON MYO-INOSITOL COTRANSPORTER"/>
    <property type="match status" value="1"/>
</dbReference>
<dbReference type="Proteomes" id="UP001152797">
    <property type="component" value="Unassembled WGS sequence"/>
</dbReference>
<feature type="transmembrane region" description="Helical" evidence="3">
    <location>
        <begin position="197"/>
        <end position="215"/>
    </location>
</feature>
<dbReference type="InterPro" id="IPR036259">
    <property type="entry name" value="MFS_trans_sf"/>
</dbReference>
<evidence type="ECO:0000313" key="5">
    <source>
        <dbReference type="EMBL" id="CAI3984306.1"/>
    </source>
</evidence>
<keyword evidence="8" id="KW-1185">Reference proteome</keyword>
<evidence type="ECO:0000313" key="6">
    <source>
        <dbReference type="EMBL" id="CAL1137681.1"/>
    </source>
</evidence>
<feature type="domain" description="Major facilitator superfamily (MFS) profile" evidence="4">
    <location>
        <begin position="72"/>
        <end position="389"/>
    </location>
</feature>
<dbReference type="Gene3D" id="1.20.1250.20">
    <property type="entry name" value="MFS general substrate transporter like domains"/>
    <property type="match status" value="1"/>
</dbReference>
<organism evidence="5">
    <name type="scientific">Cladocopium goreaui</name>
    <dbReference type="NCBI Taxonomy" id="2562237"/>
    <lineage>
        <taxon>Eukaryota</taxon>
        <taxon>Sar</taxon>
        <taxon>Alveolata</taxon>
        <taxon>Dinophyceae</taxon>
        <taxon>Suessiales</taxon>
        <taxon>Symbiodiniaceae</taxon>
        <taxon>Cladocopium</taxon>
    </lineage>
</organism>
<comment type="caution">
    <text evidence="5">The sequence shown here is derived from an EMBL/GenBank/DDBJ whole genome shotgun (WGS) entry which is preliminary data.</text>
</comment>
<keyword evidence="3" id="KW-0472">Membrane</keyword>
<dbReference type="InterPro" id="IPR011701">
    <property type="entry name" value="MFS"/>
</dbReference>
<name>A0A9P1FQC8_9DINO</name>
<evidence type="ECO:0000313" key="8">
    <source>
        <dbReference type="Proteomes" id="UP001152797"/>
    </source>
</evidence>
<evidence type="ECO:0000256" key="3">
    <source>
        <dbReference type="SAM" id="Phobius"/>
    </source>
</evidence>
<keyword evidence="3" id="KW-1133">Transmembrane helix</keyword>
<dbReference type="InterPro" id="IPR050814">
    <property type="entry name" value="Myo-inositol_Transporter"/>
</dbReference>
<dbReference type="Pfam" id="PF07690">
    <property type="entry name" value="MFS_1"/>
    <property type="match status" value="1"/>
</dbReference>
<dbReference type="OrthoDB" id="10437875at2759"/>
<dbReference type="EMBL" id="CAMXCT020000879">
    <property type="protein sequence ID" value="CAL1137681.1"/>
    <property type="molecule type" value="Genomic_DNA"/>
</dbReference>
<gene>
    <name evidence="5" type="ORF">C1SCF055_LOCUS11848</name>
</gene>
<keyword evidence="3" id="KW-0812">Transmembrane</keyword>
<protein>
    <submittedName>
        <fullName evidence="7">Arabinose-proton symporter (Arabinose transporter)</fullName>
    </submittedName>
</protein>
<sequence>MLSIVFSRARVQGELLSETFTCAQRTGEPIEEDVEAPYVCWKKSAFGTALAVETSKRRIRPKIPKRAARDEVGASPRWQAPVLGHTILLLTGFCSWAMSGAANEVNPAQVGLAATSFTLGNACGLVLGGGARMGRRQMVLTGLVVAIGSSLLLLVASRFETLLLARTCLGLAAGLFTIAVPALLAEGLPKTKAEAYLATYPSGWPIGAFVAILTAGNHWRWALGVGPLIASLILLPCLLWLPESPQKGRRKEAERALKKLGTKEEQIVHADTGSAPTGSPTGAGIPFKRLAATLMCRHAASIIVKMWLPVYLGTHGQVGSAVAAMLLMYLLEALGILVTGRLVAGGGNDVLANGARWSLIAGVVATLGCLFCQGSVLAAGLLGATHLIA</sequence>
<evidence type="ECO:0000256" key="1">
    <source>
        <dbReference type="ARBA" id="ARBA00004141"/>
    </source>
</evidence>
<dbReference type="PANTHER" id="PTHR48020:SF12">
    <property type="entry name" value="PROTON MYO-INOSITOL COTRANSPORTER"/>
    <property type="match status" value="1"/>
</dbReference>
<feature type="transmembrane region" description="Helical" evidence="3">
    <location>
        <begin position="108"/>
        <end position="127"/>
    </location>
</feature>
<evidence type="ECO:0000259" key="4">
    <source>
        <dbReference type="PROSITE" id="PS50850"/>
    </source>
</evidence>
<keyword evidence="2" id="KW-0813">Transport</keyword>
<dbReference type="EMBL" id="CAMXCT010000879">
    <property type="protein sequence ID" value="CAI3984306.1"/>
    <property type="molecule type" value="Genomic_DNA"/>
</dbReference>
<accession>A0A9P1FQC8</accession>
<evidence type="ECO:0000256" key="2">
    <source>
        <dbReference type="ARBA" id="ARBA00022448"/>
    </source>
</evidence>
<evidence type="ECO:0000313" key="7">
    <source>
        <dbReference type="EMBL" id="CAL4771618.1"/>
    </source>
</evidence>
<dbReference type="GO" id="GO:0022857">
    <property type="term" value="F:transmembrane transporter activity"/>
    <property type="evidence" value="ECO:0007669"/>
    <property type="project" value="InterPro"/>
</dbReference>
<feature type="transmembrane region" description="Helical" evidence="3">
    <location>
        <begin position="318"/>
        <end position="338"/>
    </location>
</feature>
<comment type="subcellular location">
    <subcellularLocation>
        <location evidence="1">Membrane</location>
        <topology evidence="1">Multi-pass membrane protein</topology>
    </subcellularLocation>
</comment>
<reference evidence="5" key="1">
    <citation type="submission" date="2022-10" db="EMBL/GenBank/DDBJ databases">
        <authorList>
            <person name="Chen Y."/>
            <person name="Dougan E. K."/>
            <person name="Chan C."/>
            <person name="Rhodes N."/>
            <person name="Thang M."/>
        </authorList>
    </citation>
    <scope>NUCLEOTIDE SEQUENCE</scope>
</reference>
<dbReference type="EMBL" id="CAMXCT030000879">
    <property type="protein sequence ID" value="CAL4771618.1"/>
    <property type="molecule type" value="Genomic_DNA"/>
</dbReference>
<feature type="transmembrane region" description="Helical" evidence="3">
    <location>
        <begin position="139"/>
        <end position="157"/>
    </location>
</feature>
<dbReference type="PROSITE" id="PS50850">
    <property type="entry name" value="MFS"/>
    <property type="match status" value="1"/>
</dbReference>
<proteinExistence type="predicted"/>
<reference evidence="6" key="2">
    <citation type="submission" date="2024-04" db="EMBL/GenBank/DDBJ databases">
        <authorList>
            <person name="Chen Y."/>
            <person name="Shah S."/>
            <person name="Dougan E. K."/>
            <person name="Thang M."/>
            <person name="Chan C."/>
        </authorList>
    </citation>
    <scope>NUCLEOTIDE SEQUENCE [LARGE SCALE GENOMIC DNA]</scope>
</reference>
<dbReference type="GO" id="GO:0016020">
    <property type="term" value="C:membrane"/>
    <property type="evidence" value="ECO:0007669"/>
    <property type="project" value="UniProtKB-SubCell"/>
</dbReference>
<feature type="transmembrane region" description="Helical" evidence="3">
    <location>
        <begin position="221"/>
        <end position="241"/>
    </location>
</feature>
<feature type="transmembrane region" description="Helical" evidence="3">
    <location>
        <begin position="163"/>
        <end position="185"/>
    </location>
</feature>
<feature type="transmembrane region" description="Helical" evidence="3">
    <location>
        <begin position="359"/>
        <end position="384"/>
    </location>
</feature>
<feature type="transmembrane region" description="Helical" evidence="3">
    <location>
        <begin position="82"/>
        <end position="102"/>
    </location>
</feature>
<dbReference type="InterPro" id="IPR020846">
    <property type="entry name" value="MFS_dom"/>
</dbReference>